<evidence type="ECO:0000313" key="2">
    <source>
        <dbReference type="Proteomes" id="UP001321047"/>
    </source>
</evidence>
<keyword evidence="2" id="KW-1185">Reference proteome</keyword>
<dbReference type="RefSeq" id="WP_342807098.1">
    <property type="nucleotide sequence ID" value="NZ_JAOPJZ010000002.1"/>
</dbReference>
<dbReference type="EMBL" id="JAOPJZ010000002">
    <property type="protein sequence ID" value="MCU4751386.1"/>
    <property type="molecule type" value="Genomic_DNA"/>
</dbReference>
<proteinExistence type="predicted"/>
<reference evidence="1 2" key="1">
    <citation type="submission" date="2022-09" db="EMBL/GenBank/DDBJ databases">
        <title>Enrichment on poylsaccharides allowed isolation of novel metabolic and taxonomic groups of Haloarchaea.</title>
        <authorList>
            <person name="Sorokin D.Y."/>
            <person name="Elcheninov A.G."/>
            <person name="Khizhniak T.V."/>
            <person name="Kolganova T.V."/>
            <person name="Kublanov I.V."/>
        </authorList>
    </citation>
    <scope>NUCLEOTIDE SEQUENCE [LARGE SCALE GENOMIC DNA]</scope>
    <source>
        <strain evidence="1 2">AArc-curdl1</strain>
    </source>
</reference>
<accession>A0AAP2Z699</accession>
<evidence type="ECO:0000313" key="1">
    <source>
        <dbReference type="EMBL" id="MCU4751386.1"/>
    </source>
</evidence>
<dbReference type="Proteomes" id="UP001321047">
    <property type="component" value="Unassembled WGS sequence"/>
</dbReference>
<sequence>MVKSHWEDLRDKELRYRDHMWELTGDIDVREIPVSPEHKQ</sequence>
<protein>
    <submittedName>
        <fullName evidence="1">Uncharacterized protein</fullName>
    </submittedName>
</protein>
<dbReference type="AlphaFoldDB" id="A0AAP2Z699"/>
<gene>
    <name evidence="1" type="ORF">OB919_05230</name>
</gene>
<name>A0AAP2Z699_9EURY</name>
<organism evidence="1 2">
    <name type="scientific">Natronosalvus hydrolyticus</name>
    <dbReference type="NCBI Taxonomy" id="2979988"/>
    <lineage>
        <taxon>Archaea</taxon>
        <taxon>Methanobacteriati</taxon>
        <taxon>Methanobacteriota</taxon>
        <taxon>Stenosarchaea group</taxon>
        <taxon>Halobacteria</taxon>
        <taxon>Halobacteriales</taxon>
        <taxon>Natrialbaceae</taxon>
        <taxon>Natronosalvus</taxon>
    </lineage>
</organism>
<comment type="caution">
    <text evidence="1">The sequence shown here is derived from an EMBL/GenBank/DDBJ whole genome shotgun (WGS) entry which is preliminary data.</text>
</comment>